<protein>
    <submittedName>
        <fullName evidence="1">Uncharacterized protein</fullName>
    </submittedName>
</protein>
<organism evidence="1 2">
    <name type="scientific">Pseudomonas phage vB_PpuM-Roomu-2</name>
    <dbReference type="NCBI Taxonomy" id="3132621"/>
    <lineage>
        <taxon>Viruses</taxon>
        <taxon>Duplodnaviria</taxon>
        <taxon>Heunggongvirae</taxon>
        <taxon>Uroviricota</taxon>
        <taxon>Caudoviricetes</taxon>
        <taxon>Vandenendeviridae</taxon>
        <taxon>Gorskivirinae</taxon>
        <taxon>Tartuvirus</taxon>
        <taxon>Tartuvirus roomu2</taxon>
    </lineage>
</organism>
<dbReference type="EMBL" id="PP496417">
    <property type="protein sequence ID" value="WYV99788.1"/>
    <property type="molecule type" value="Genomic_DNA"/>
</dbReference>
<reference evidence="1 2" key="1">
    <citation type="submission" date="2024-03" db="EMBL/GenBank/DDBJ databases">
        <title>Isolation and characterization of a phage collection against Pseudomonas putida.</title>
        <authorList>
            <person name="Brauer A."/>
            <person name="Rosendahl S."/>
            <person name="Kangsep A."/>
            <person name="Rikberg R."/>
            <person name="Lewanczyk A.C."/>
            <person name="Horak R."/>
            <person name="Tamman H."/>
        </authorList>
    </citation>
    <scope>NUCLEOTIDE SEQUENCE [LARGE SCALE GENOMIC DNA]</scope>
</reference>
<accession>A0AAX4N0A9</accession>
<gene>
    <name evidence="1" type="ORF">Roomu2_00108</name>
</gene>
<proteinExistence type="predicted"/>
<sequence>MNYKVEATAQLAQGIKAAGFRVFIAKSGTYGFYTDSEGSRVVCFQHDLGGFKFSGNYKAKNAQDARDVGSGWVMGDIFNLQPEVLKTMFASSAPHWATKGLAVTLVTLKQHLDTYQASSNYTEI</sequence>
<evidence type="ECO:0000313" key="1">
    <source>
        <dbReference type="EMBL" id="WYV99788.1"/>
    </source>
</evidence>
<name>A0AAX4N0A9_9CAUD</name>
<keyword evidence="2" id="KW-1185">Reference proteome</keyword>
<dbReference type="Proteomes" id="UP001449595">
    <property type="component" value="Segment"/>
</dbReference>
<evidence type="ECO:0000313" key="2">
    <source>
        <dbReference type="Proteomes" id="UP001449595"/>
    </source>
</evidence>